<protein>
    <submittedName>
        <fullName evidence="1">Uncharacterized protein</fullName>
    </submittedName>
</protein>
<reference evidence="1 2" key="1">
    <citation type="journal article" date="2014" name="Genome Announc.">
        <title>Draft Genome Sequence of the Haloacid-Degrading Burkholderia caribensis Strain MBA4.</title>
        <authorList>
            <person name="Pan Y."/>
            <person name="Kong K.F."/>
            <person name="Tsang J.S."/>
        </authorList>
    </citation>
    <scope>NUCLEOTIDE SEQUENCE [LARGE SCALE GENOMIC DNA]</scope>
    <source>
        <strain evidence="1 2">MBA4</strain>
    </source>
</reference>
<accession>A0A0P0RIS5</accession>
<dbReference type="Proteomes" id="UP000019146">
    <property type="component" value="Chromosome 2"/>
</dbReference>
<sequence>MPWLLLVANALSKRFTRFECPYSGKRQQMVCAAQVANCV</sequence>
<dbReference type="AlphaFoldDB" id="A0A0P0RIS5"/>
<evidence type="ECO:0000313" key="2">
    <source>
        <dbReference type="Proteomes" id="UP000019146"/>
    </source>
</evidence>
<gene>
    <name evidence="1" type="ORF">K788_0000296</name>
</gene>
<dbReference type="KEGG" id="bcai:K788_0000296"/>
<dbReference type="EMBL" id="CP012747">
    <property type="protein sequence ID" value="ALL68681.1"/>
    <property type="molecule type" value="Genomic_DNA"/>
</dbReference>
<name>A0A0P0RIS5_9BURK</name>
<organism evidence="1 2">
    <name type="scientific">Paraburkholderia caribensis MBA4</name>
    <dbReference type="NCBI Taxonomy" id="1323664"/>
    <lineage>
        <taxon>Bacteria</taxon>
        <taxon>Pseudomonadati</taxon>
        <taxon>Pseudomonadota</taxon>
        <taxon>Betaproteobacteria</taxon>
        <taxon>Burkholderiales</taxon>
        <taxon>Burkholderiaceae</taxon>
        <taxon>Paraburkholderia</taxon>
    </lineage>
</organism>
<evidence type="ECO:0000313" key="1">
    <source>
        <dbReference type="EMBL" id="ALL68681.1"/>
    </source>
</evidence>
<proteinExistence type="predicted"/>